<organism evidence="4 5">
    <name type="scientific">Runella rosea</name>
    <dbReference type="NCBI Taxonomy" id="2259595"/>
    <lineage>
        <taxon>Bacteria</taxon>
        <taxon>Pseudomonadati</taxon>
        <taxon>Bacteroidota</taxon>
        <taxon>Cytophagia</taxon>
        <taxon>Cytophagales</taxon>
        <taxon>Spirosomataceae</taxon>
        <taxon>Runella</taxon>
    </lineage>
</organism>
<feature type="binding site" evidence="3">
    <location>
        <position position="124"/>
    </location>
    <ligand>
        <name>a divalent metal cation</name>
        <dbReference type="ChEBI" id="CHEBI:60240"/>
    </ligand>
</feature>
<accession>A0A344TFN7</accession>
<evidence type="ECO:0000313" key="5">
    <source>
        <dbReference type="Proteomes" id="UP000251993"/>
    </source>
</evidence>
<dbReference type="RefSeq" id="WP_114066243.1">
    <property type="nucleotide sequence ID" value="NZ_CP030850.1"/>
</dbReference>
<dbReference type="EMBL" id="CP030850">
    <property type="protein sequence ID" value="AXE17458.1"/>
    <property type="molecule type" value="Genomic_DNA"/>
</dbReference>
<dbReference type="InterPro" id="IPR034660">
    <property type="entry name" value="DinB/YfiT-like"/>
</dbReference>
<dbReference type="AlphaFoldDB" id="A0A344TFN7"/>
<dbReference type="InterPro" id="IPR007837">
    <property type="entry name" value="DinB"/>
</dbReference>
<dbReference type="Proteomes" id="UP000251993">
    <property type="component" value="Chromosome"/>
</dbReference>
<protein>
    <submittedName>
        <fullName evidence="4">Damage-inducible protein DinB</fullName>
    </submittedName>
</protein>
<comment type="similarity">
    <text evidence="1">Belongs to the DinB family.</text>
</comment>
<dbReference type="Gene3D" id="1.20.120.450">
    <property type="entry name" value="dinb family like domain"/>
    <property type="match status" value="1"/>
</dbReference>
<name>A0A344TFN7_9BACT</name>
<dbReference type="PANTHER" id="PTHR37302:SF1">
    <property type="entry name" value="PROTEIN DINB"/>
    <property type="match status" value="1"/>
</dbReference>
<dbReference type="KEGG" id="run:DR864_06800"/>
<keyword evidence="2 3" id="KW-0479">Metal-binding</keyword>
<feature type="binding site" evidence="3">
    <location>
        <position position="120"/>
    </location>
    <ligand>
        <name>a divalent metal cation</name>
        <dbReference type="ChEBI" id="CHEBI:60240"/>
    </ligand>
</feature>
<sequence length="150" mass="17810">MKAHHIRLLQYEYWANSRIIEALEKLDNPPERAVLLTSHILNAQMVWFTRIANDHLVVGIWDLLPVSWLKETSDHSYQKWESYVRDLDEVEFNKIIKYQNTKGEYFETPLGEILTHLSHHAAYHRGQIIDALKPVLHPLPTTDYILWLRE</sequence>
<dbReference type="Pfam" id="PF05163">
    <property type="entry name" value="DinB"/>
    <property type="match status" value="1"/>
</dbReference>
<keyword evidence="5" id="KW-1185">Reference proteome</keyword>
<dbReference type="GO" id="GO:0046872">
    <property type="term" value="F:metal ion binding"/>
    <property type="evidence" value="ECO:0007669"/>
    <property type="project" value="UniProtKB-KW"/>
</dbReference>
<dbReference type="PANTHER" id="PTHR37302">
    <property type="entry name" value="SLR1116 PROTEIN"/>
    <property type="match status" value="1"/>
</dbReference>
<dbReference type="SUPFAM" id="SSF109854">
    <property type="entry name" value="DinB/YfiT-like putative metalloenzymes"/>
    <property type="match status" value="1"/>
</dbReference>
<gene>
    <name evidence="4" type="ORF">DR864_06800</name>
</gene>
<evidence type="ECO:0000313" key="4">
    <source>
        <dbReference type="EMBL" id="AXE17458.1"/>
    </source>
</evidence>
<evidence type="ECO:0000256" key="3">
    <source>
        <dbReference type="PIRSR" id="PIRSR607837-1"/>
    </source>
</evidence>
<evidence type="ECO:0000256" key="2">
    <source>
        <dbReference type="ARBA" id="ARBA00022723"/>
    </source>
</evidence>
<evidence type="ECO:0000256" key="1">
    <source>
        <dbReference type="ARBA" id="ARBA00008635"/>
    </source>
</evidence>
<proteinExistence type="inferred from homology"/>
<feature type="binding site" evidence="3">
    <location>
        <position position="39"/>
    </location>
    <ligand>
        <name>a divalent metal cation</name>
        <dbReference type="ChEBI" id="CHEBI:60240"/>
    </ligand>
</feature>
<dbReference type="OrthoDB" id="9811413at2"/>
<reference evidence="4 5" key="1">
    <citation type="submission" date="2018-07" db="EMBL/GenBank/DDBJ databases">
        <title>Genome sequencing of Runella.</title>
        <authorList>
            <person name="Baek M.-G."/>
            <person name="Yi H."/>
        </authorList>
    </citation>
    <scope>NUCLEOTIDE SEQUENCE [LARGE SCALE GENOMIC DNA]</scope>
    <source>
        <strain evidence="4 5">HYN0085</strain>
    </source>
</reference>